<dbReference type="InterPro" id="IPR017946">
    <property type="entry name" value="PLC-like_Pdiesterase_TIM-brl"/>
</dbReference>
<dbReference type="InterPro" id="IPR030395">
    <property type="entry name" value="GP_PDE_dom"/>
</dbReference>
<evidence type="ECO:0000256" key="2">
    <source>
        <dbReference type="ARBA" id="ARBA00012247"/>
    </source>
</evidence>
<evidence type="ECO:0000256" key="1">
    <source>
        <dbReference type="ARBA" id="ARBA00007277"/>
    </source>
</evidence>
<dbReference type="EMBL" id="JAZDRO010000001">
    <property type="protein sequence ID" value="MEE2565585.1"/>
    <property type="molecule type" value="Genomic_DNA"/>
</dbReference>
<keyword evidence="9" id="KW-1185">Reference proteome</keyword>
<accession>A0ABU7LWL4</accession>
<dbReference type="PROSITE" id="PS51704">
    <property type="entry name" value="GP_PDE"/>
    <property type="match status" value="1"/>
</dbReference>
<dbReference type="PANTHER" id="PTHR43620:SF7">
    <property type="entry name" value="GLYCEROPHOSPHODIESTER PHOSPHODIESTERASE GDPD5-RELATED"/>
    <property type="match status" value="1"/>
</dbReference>
<evidence type="ECO:0000313" key="9">
    <source>
        <dbReference type="Proteomes" id="UP001310692"/>
    </source>
</evidence>
<dbReference type="Proteomes" id="UP001310692">
    <property type="component" value="Unassembled WGS sequence"/>
</dbReference>
<dbReference type="Gene3D" id="3.20.20.190">
    <property type="entry name" value="Phosphatidylinositol (PI) phosphodiesterase"/>
    <property type="match status" value="1"/>
</dbReference>
<evidence type="ECO:0000256" key="5">
    <source>
        <dbReference type="ARBA" id="ARBA00022801"/>
    </source>
</evidence>
<evidence type="ECO:0000259" key="7">
    <source>
        <dbReference type="PROSITE" id="PS51704"/>
    </source>
</evidence>
<comment type="similarity">
    <text evidence="1">Belongs to the glycerophosphoryl diester phosphodiesterase family.</text>
</comment>
<organism evidence="8 9">
    <name type="scientific">Hyphobacterium marinum</name>
    <dbReference type="NCBI Taxonomy" id="3116574"/>
    <lineage>
        <taxon>Bacteria</taxon>
        <taxon>Pseudomonadati</taxon>
        <taxon>Pseudomonadota</taxon>
        <taxon>Alphaproteobacteria</taxon>
        <taxon>Maricaulales</taxon>
        <taxon>Maricaulaceae</taxon>
        <taxon>Hyphobacterium</taxon>
    </lineage>
</organism>
<reference evidence="8 9" key="1">
    <citation type="submission" date="2024-01" db="EMBL/GenBank/DDBJ databases">
        <title>Hyphobacterium bacterium isolated from marine sediment.</title>
        <authorList>
            <person name="Zhao S."/>
        </authorList>
    </citation>
    <scope>NUCLEOTIDE SEQUENCE [LARGE SCALE GENOMIC DNA]</scope>
    <source>
        <strain evidence="8 9">Y60-23</strain>
    </source>
</reference>
<dbReference type="RefSeq" id="WP_330195120.1">
    <property type="nucleotide sequence ID" value="NZ_JAZDRO010000001.1"/>
</dbReference>
<comment type="catalytic activity">
    <reaction evidence="6">
        <text>a sn-glycero-3-phosphodiester + H2O = an alcohol + sn-glycerol 3-phosphate + H(+)</text>
        <dbReference type="Rhea" id="RHEA:12969"/>
        <dbReference type="ChEBI" id="CHEBI:15377"/>
        <dbReference type="ChEBI" id="CHEBI:15378"/>
        <dbReference type="ChEBI" id="CHEBI:30879"/>
        <dbReference type="ChEBI" id="CHEBI:57597"/>
        <dbReference type="ChEBI" id="CHEBI:83408"/>
        <dbReference type="EC" id="3.1.4.46"/>
    </reaction>
</comment>
<comment type="caution">
    <text evidence="8">The sequence shown here is derived from an EMBL/GenBank/DDBJ whole genome shotgun (WGS) entry which is preliminary data.</text>
</comment>
<protein>
    <recommendedName>
        <fullName evidence="2">glycerophosphodiester phosphodiesterase</fullName>
        <ecNumber evidence="2">3.1.4.46</ecNumber>
    </recommendedName>
</protein>
<evidence type="ECO:0000256" key="6">
    <source>
        <dbReference type="ARBA" id="ARBA00047512"/>
    </source>
</evidence>
<evidence type="ECO:0000256" key="4">
    <source>
        <dbReference type="ARBA" id="ARBA00022798"/>
    </source>
</evidence>
<dbReference type="PROSITE" id="PS51257">
    <property type="entry name" value="PROKAR_LIPOPROTEIN"/>
    <property type="match status" value="1"/>
</dbReference>
<dbReference type="Pfam" id="PF03009">
    <property type="entry name" value="GDPD"/>
    <property type="match status" value="1"/>
</dbReference>
<dbReference type="SUPFAM" id="SSF51695">
    <property type="entry name" value="PLC-like phosphodiesterases"/>
    <property type="match status" value="1"/>
</dbReference>
<gene>
    <name evidence="8" type="ORF">V0U35_02735</name>
</gene>
<evidence type="ECO:0000256" key="3">
    <source>
        <dbReference type="ARBA" id="ARBA00022729"/>
    </source>
</evidence>
<keyword evidence="5" id="KW-0378">Hydrolase</keyword>
<feature type="domain" description="GP-PDE" evidence="7">
    <location>
        <begin position="37"/>
        <end position="327"/>
    </location>
</feature>
<sequence length="337" mass="36692">MRKLAFTVLGSLVLAACSQGEPETQSIQWPTLRGEAPLVIAHRGASGERPEHTLAAYELAIEQGADVIEPDLVVTADGVLVARHDAYLSTTTDVSARPEFADRQRELFGRNDWWVFDFTLAELRTLRAVQPMDNRPDDHDGIYDIPTFEEILELVETRQEACACVIALEPEVKHPAEFAAIGLDPLPLLNAILLEHDLYAEDAPIVIQSFDPGFLIRMNAVAPIRLAMLYSGPDEPGYDMDGYPLDAVAQFASALGANKALLFDEDGNDSGLVGEAHALGLDVHVWTVRDDREPVVGESVEDELRALYALGVDGVFADFPATALAVRADMAQGMTGE</sequence>
<name>A0ABU7LWL4_9PROT</name>
<evidence type="ECO:0000313" key="8">
    <source>
        <dbReference type="EMBL" id="MEE2565585.1"/>
    </source>
</evidence>
<keyword evidence="4" id="KW-0319">Glycerol metabolism</keyword>
<keyword evidence="3" id="KW-0732">Signal</keyword>
<proteinExistence type="inferred from homology"/>
<dbReference type="PANTHER" id="PTHR43620">
    <property type="entry name" value="GLYCEROPHOSPHORYL DIESTER PHOSPHODIESTERASE"/>
    <property type="match status" value="1"/>
</dbReference>
<dbReference type="EC" id="3.1.4.46" evidence="2"/>